<sequence length="131" mass="14603">MMSMSPHDTPVKQLSRREVTVSLDTIRALQDMARRLNDSVSITKTAAQQITEQADAMQRTTSELQVTLGNIYDKEVHAAAMANFDKSESLLGELSLITNRRLSRTPKKKGRRSASQSRKNPGTNSPRSPDF</sequence>
<protein>
    <submittedName>
        <fullName evidence="3">Uncharacterized protein LOC109483207</fullName>
    </submittedName>
</protein>
<evidence type="ECO:0000313" key="3">
    <source>
        <dbReference type="RefSeq" id="XP_019641745.1"/>
    </source>
</evidence>
<feature type="compositionally biased region" description="Polar residues" evidence="1">
    <location>
        <begin position="113"/>
        <end position="131"/>
    </location>
</feature>
<dbReference type="RefSeq" id="XP_019641745.1">
    <property type="nucleotide sequence ID" value="XM_019786186.1"/>
</dbReference>
<organism evidence="2 3">
    <name type="scientific">Branchiostoma belcheri</name>
    <name type="common">Amphioxus</name>
    <dbReference type="NCBI Taxonomy" id="7741"/>
    <lineage>
        <taxon>Eukaryota</taxon>
        <taxon>Metazoa</taxon>
        <taxon>Chordata</taxon>
        <taxon>Cephalochordata</taxon>
        <taxon>Leptocardii</taxon>
        <taxon>Amphioxiformes</taxon>
        <taxon>Branchiostomatidae</taxon>
        <taxon>Branchiostoma</taxon>
    </lineage>
</organism>
<reference evidence="3" key="1">
    <citation type="submission" date="2025-08" db="UniProtKB">
        <authorList>
            <consortium name="RefSeq"/>
        </authorList>
    </citation>
    <scope>IDENTIFICATION</scope>
    <source>
        <tissue evidence="3">Gonad</tissue>
    </source>
</reference>
<dbReference type="AlphaFoldDB" id="A0A6P4ZKL3"/>
<proteinExistence type="predicted"/>
<dbReference type="GeneID" id="109483207"/>
<evidence type="ECO:0000256" key="1">
    <source>
        <dbReference type="SAM" id="MobiDB-lite"/>
    </source>
</evidence>
<feature type="compositionally biased region" description="Basic residues" evidence="1">
    <location>
        <begin position="101"/>
        <end position="112"/>
    </location>
</feature>
<feature type="region of interest" description="Disordered" evidence="1">
    <location>
        <begin position="96"/>
        <end position="131"/>
    </location>
</feature>
<dbReference type="OrthoDB" id="10052678at2759"/>
<name>A0A6P4ZKL3_BRABE</name>
<dbReference type="KEGG" id="bbel:109483207"/>
<keyword evidence="2" id="KW-1185">Reference proteome</keyword>
<evidence type="ECO:0000313" key="2">
    <source>
        <dbReference type="Proteomes" id="UP000515135"/>
    </source>
</evidence>
<gene>
    <name evidence="3" type="primary">LOC109483207</name>
</gene>
<accession>A0A6P4ZKL3</accession>
<dbReference type="Proteomes" id="UP000515135">
    <property type="component" value="Unplaced"/>
</dbReference>